<name>A0A8H5GGH7_9AGAR</name>
<dbReference type="CDD" id="cd05471">
    <property type="entry name" value="pepsin_like"/>
    <property type="match status" value="1"/>
</dbReference>
<keyword evidence="2 5" id="KW-0064">Aspartyl protease</keyword>
<dbReference type="PANTHER" id="PTHR47966:SF57">
    <property type="entry name" value="PEPTIDASE A1 DOMAIN-CONTAINING PROTEIN"/>
    <property type="match status" value="1"/>
</dbReference>
<comment type="caution">
    <text evidence="8">The sequence shown here is derived from an EMBL/GenBank/DDBJ whole genome shotgun (WGS) entry which is preliminary data.</text>
</comment>
<evidence type="ECO:0000256" key="5">
    <source>
        <dbReference type="RuleBase" id="RU000454"/>
    </source>
</evidence>
<evidence type="ECO:0000256" key="4">
    <source>
        <dbReference type="PIRSR" id="PIRSR601461-2"/>
    </source>
</evidence>
<dbReference type="Gene3D" id="2.40.70.10">
    <property type="entry name" value="Acid Proteases"/>
    <property type="match status" value="2"/>
</dbReference>
<evidence type="ECO:0000313" key="9">
    <source>
        <dbReference type="Proteomes" id="UP000559027"/>
    </source>
</evidence>
<keyword evidence="5" id="KW-0645">Protease</keyword>
<feature type="disulfide bond" evidence="4">
    <location>
        <begin position="142"/>
        <end position="146"/>
    </location>
</feature>
<comment type="similarity">
    <text evidence="1 5">Belongs to the peptidase A1 family.</text>
</comment>
<evidence type="ECO:0000313" key="8">
    <source>
        <dbReference type="EMBL" id="KAF5364375.1"/>
    </source>
</evidence>
<evidence type="ECO:0000259" key="7">
    <source>
        <dbReference type="PROSITE" id="PS51767"/>
    </source>
</evidence>
<gene>
    <name evidence="8" type="ORF">D9756_000836</name>
</gene>
<keyword evidence="9" id="KW-1185">Reference proteome</keyword>
<feature type="region of interest" description="Disordered" evidence="6">
    <location>
        <begin position="73"/>
        <end position="94"/>
    </location>
</feature>
<dbReference type="OrthoDB" id="15189at2759"/>
<evidence type="ECO:0000256" key="6">
    <source>
        <dbReference type="SAM" id="MobiDB-lite"/>
    </source>
</evidence>
<dbReference type="PROSITE" id="PS00141">
    <property type="entry name" value="ASP_PROTEASE"/>
    <property type="match status" value="1"/>
</dbReference>
<dbReference type="InterPro" id="IPR034164">
    <property type="entry name" value="Pepsin-like_dom"/>
</dbReference>
<feature type="active site" evidence="3">
    <location>
        <position position="129"/>
    </location>
</feature>
<reference evidence="8 9" key="1">
    <citation type="journal article" date="2020" name="ISME J.">
        <title>Uncovering the hidden diversity of litter-decomposition mechanisms in mushroom-forming fungi.</title>
        <authorList>
            <person name="Floudas D."/>
            <person name="Bentzer J."/>
            <person name="Ahren D."/>
            <person name="Johansson T."/>
            <person name="Persson P."/>
            <person name="Tunlid A."/>
        </authorList>
    </citation>
    <scope>NUCLEOTIDE SEQUENCE [LARGE SCALE GENOMIC DNA]</scope>
    <source>
        <strain evidence="8 9">CBS 146.42</strain>
    </source>
</reference>
<sequence length="442" mass="46600">MRFVALLAVVPTLANVIPTRIGTVIPLTKRVNLLVDVEGVVKASALQGQLKKVTRQVPATRKISRGFTAYEKNTGQRHPAQSQAVQRRAGTGSDALTDDQEALWHGTISVGTPPKDFTAADINNAVDFDTGSSDLFLPGTDCGSTCQGHAKYDTSASSTAQDQGRTFSLAFGDGSTVQGDVFTDTVTIAGLTATDQAVGSARQYSTGFEADQFPPDGLMGMGFPEISEFQANPFFQTLVAQQKTTSSQFSFKLAESGSELFLGGANSDLFTGEFTNIEVTQQVCLTNIVIACNRVGLAHNESQGFWQVALDSVDVGGTAAVSGVDAIIDTGTTLIVAPQADVARFYKAIPGSQDASQTIGDGFFTFPCDSNPQVSLTFGGKAFAISADTFNLGQVSQGSSDCVGGIAGTTNIDFWVVGDVFLRNFYTRFDVGNRQVGFADLA</sequence>
<evidence type="ECO:0000256" key="2">
    <source>
        <dbReference type="ARBA" id="ARBA00022750"/>
    </source>
</evidence>
<dbReference type="PRINTS" id="PR00792">
    <property type="entry name" value="PEPSIN"/>
</dbReference>
<evidence type="ECO:0000256" key="1">
    <source>
        <dbReference type="ARBA" id="ARBA00007447"/>
    </source>
</evidence>
<protein>
    <recommendedName>
        <fullName evidence="7">Peptidase A1 domain-containing protein</fullName>
    </recommendedName>
</protein>
<organism evidence="8 9">
    <name type="scientific">Leucocoprinus leucothites</name>
    <dbReference type="NCBI Taxonomy" id="201217"/>
    <lineage>
        <taxon>Eukaryota</taxon>
        <taxon>Fungi</taxon>
        <taxon>Dikarya</taxon>
        <taxon>Basidiomycota</taxon>
        <taxon>Agaricomycotina</taxon>
        <taxon>Agaricomycetes</taxon>
        <taxon>Agaricomycetidae</taxon>
        <taxon>Agaricales</taxon>
        <taxon>Agaricineae</taxon>
        <taxon>Agaricaceae</taxon>
        <taxon>Leucocoprinus</taxon>
    </lineage>
</organism>
<dbReference type="GO" id="GO:0006508">
    <property type="term" value="P:proteolysis"/>
    <property type="evidence" value="ECO:0007669"/>
    <property type="project" value="UniProtKB-KW"/>
</dbReference>
<accession>A0A8H5GGH7</accession>
<dbReference type="AlphaFoldDB" id="A0A8H5GGH7"/>
<dbReference type="Proteomes" id="UP000559027">
    <property type="component" value="Unassembled WGS sequence"/>
</dbReference>
<evidence type="ECO:0000256" key="3">
    <source>
        <dbReference type="PIRSR" id="PIRSR601461-1"/>
    </source>
</evidence>
<dbReference type="InterPro" id="IPR021109">
    <property type="entry name" value="Peptidase_aspartic_dom_sf"/>
</dbReference>
<feature type="active site" evidence="3">
    <location>
        <position position="329"/>
    </location>
</feature>
<dbReference type="PROSITE" id="PS51767">
    <property type="entry name" value="PEPTIDASE_A1"/>
    <property type="match status" value="1"/>
</dbReference>
<feature type="domain" description="Peptidase A1" evidence="7">
    <location>
        <begin position="104"/>
        <end position="439"/>
    </location>
</feature>
<dbReference type="InterPro" id="IPR033121">
    <property type="entry name" value="PEPTIDASE_A1"/>
</dbReference>
<proteinExistence type="inferred from homology"/>
<dbReference type="SUPFAM" id="SSF50630">
    <property type="entry name" value="Acid proteases"/>
    <property type="match status" value="1"/>
</dbReference>
<keyword evidence="5" id="KW-0378">Hydrolase</keyword>
<dbReference type="FunFam" id="2.40.70.10:FF:000008">
    <property type="entry name" value="Cathepsin D"/>
    <property type="match status" value="1"/>
</dbReference>
<dbReference type="InterPro" id="IPR001969">
    <property type="entry name" value="Aspartic_peptidase_AS"/>
</dbReference>
<keyword evidence="4" id="KW-1015">Disulfide bond</keyword>
<dbReference type="InterPro" id="IPR001461">
    <property type="entry name" value="Aspartic_peptidase_A1"/>
</dbReference>
<dbReference type="GO" id="GO:0004190">
    <property type="term" value="F:aspartic-type endopeptidase activity"/>
    <property type="evidence" value="ECO:0007669"/>
    <property type="project" value="UniProtKB-KW"/>
</dbReference>
<dbReference type="EMBL" id="JAACJO010000001">
    <property type="protein sequence ID" value="KAF5364375.1"/>
    <property type="molecule type" value="Genomic_DNA"/>
</dbReference>
<dbReference type="PANTHER" id="PTHR47966">
    <property type="entry name" value="BETA-SITE APP-CLEAVING ENZYME, ISOFORM A-RELATED"/>
    <property type="match status" value="1"/>
</dbReference>
<dbReference type="Pfam" id="PF00026">
    <property type="entry name" value="Asp"/>
    <property type="match status" value="1"/>
</dbReference>